<dbReference type="RefSeq" id="WP_254288997.1">
    <property type="nucleotide sequence ID" value="NZ_JAMLDY010000009.1"/>
</dbReference>
<keyword evidence="2" id="KW-0472">Membrane</keyword>
<protein>
    <submittedName>
        <fullName evidence="3">Uncharacterized protein</fullName>
    </submittedName>
</protein>
<name>A0A9X2KQW8_9SPHN</name>
<dbReference type="Proteomes" id="UP001139486">
    <property type="component" value="Unassembled WGS sequence"/>
</dbReference>
<evidence type="ECO:0000256" key="2">
    <source>
        <dbReference type="SAM" id="Phobius"/>
    </source>
</evidence>
<evidence type="ECO:0000313" key="4">
    <source>
        <dbReference type="Proteomes" id="UP001139486"/>
    </source>
</evidence>
<evidence type="ECO:0000313" key="3">
    <source>
        <dbReference type="EMBL" id="MCP3734981.1"/>
    </source>
</evidence>
<evidence type="ECO:0000256" key="1">
    <source>
        <dbReference type="SAM" id="MobiDB-lite"/>
    </source>
</evidence>
<accession>A0A9X2KQW8</accession>
<gene>
    <name evidence="3" type="ORF">M9979_08880</name>
</gene>
<sequence>MTGISVASAVGVSSSDAASAGIASVVTVIRGDCCASARVDDVARVARGVAPRVGDAFTDGSSATGVAGVAVVPGAVATGAVAIIVACVGGKDDPAVSAADTSSRPREGRAMRTGSAVAGTAGSTSLAAIATPGVAERGWASIAGCAGKVTANAAAEVPLRNSGDGALRVGSTGAAGTAARTEGMSSGGGTAMFTAGSHSSAGSIAVVSIDGSGVPGAASACRSGSASAGAGMSAGTMSLPAPMLSIDSANRSPPAGAAPLAVWPGVVGAMAAAALIMGANLVRTECPQTISKDRAVLP</sequence>
<feature type="region of interest" description="Disordered" evidence="1">
    <location>
        <begin position="94"/>
        <end position="116"/>
    </location>
</feature>
<keyword evidence="2" id="KW-1133">Transmembrane helix</keyword>
<reference evidence="3" key="1">
    <citation type="submission" date="2022-05" db="EMBL/GenBank/DDBJ databases">
        <title>Sphingomonas sp. strain RP10 Genome sequencing and assembly.</title>
        <authorList>
            <person name="Kim I."/>
        </authorList>
    </citation>
    <scope>NUCLEOTIDE SEQUENCE</scope>
    <source>
        <strain evidence="3">RP10</strain>
    </source>
</reference>
<proteinExistence type="predicted"/>
<organism evidence="3 4">
    <name type="scientific">Sphingomonas liriopis</name>
    <dbReference type="NCBI Taxonomy" id="2949094"/>
    <lineage>
        <taxon>Bacteria</taxon>
        <taxon>Pseudomonadati</taxon>
        <taxon>Pseudomonadota</taxon>
        <taxon>Alphaproteobacteria</taxon>
        <taxon>Sphingomonadales</taxon>
        <taxon>Sphingomonadaceae</taxon>
        <taxon>Sphingomonas</taxon>
    </lineage>
</organism>
<dbReference type="AlphaFoldDB" id="A0A9X2KQW8"/>
<keyword evidence="2" id="KW-0812">Transmembrane</keyword>
<keyword evidence="4" id="KW-1185">Reference proteome</keyword>
<dbReference type="EMBL" id="JAMLDY010000009">
    <property type="protein sequence ID" value="MCP3734981.1"/>
    <property type="molecule type" value="Genomic_DNA"/>
</dbReference>
<feature type="transmembrane region" description="Helical" evidence="2">
    <location>
        <begin position="260"/>
        <end position="282"/>
    </location>
</feature>
<comment type="caution">
    <text evidence="3">The sequence shown here is derived from an EMBL/GenBank/DDBJ whole genome shotgun (WGS) entry which is preliminary data.</text>
</comment>